<reference evidence="7" key="1">
    <citation type="submission" date="2007-04" db="EMBL/GenBank/DDBJ databases">
        <title>Annotation of Pediculus humanus corporis strain USDA.</title>
        <authorList>
            <person name="Kirkness E."/>
            <person name="Hannick L."/>
            <person name="Hass B."/>
            <person name="Bruggner R."/>
            <person name="Lawson D."/>
            <person name="Bidwell S."/>
            <person name="Joardar V."/>
            <person name="Caler E."/>
            <person name="Walenz B."/>
            <person name="Inman J."/>
            <person name="Schobel S."/>
            <person name="Galinsky K."/>
            <person name="Amedeo P."/>
            <person name="Strausberg R."/>
        </authorList>
    </citation>
    <scope>NUCLEOTIDE SEQUENCE</scope>
    <source>
        <strain evidence="7">USDA</strain>
    </source>
</reference>
<dbReference type="InterPro" id="IPR013761">
    <property type="entry name" value="SAM/pointed_sf"/>
</dbReference>
<feature type="compositionally biased region" description="Basic and acidic residues" evidence="5">
    <location>
        <begin position="127"/>
        <end position="143"/>
    </location>
</feature>
<dbReference type="Pfam" id="PF26022">
    <property type="entry name" value="CC_Liprin_beta"/>
    <property type="match status" value="1"/>
</dbReference>
<dbReference type="CDD" id="cd09566">
    <property type="entry name" value="SAM_liprin-beta1_2_repeat2"/>
    <property type="match status" value="1"/>
</dbReference>
<reference evidence="8" key="3">
    <citation type="submission" date="2021-02" db="UniProtKB">
        <authorList>
            <consortium name="EnsemblMetazoa"/>
        </authorList>
    </citation>
    <scope>IDENTIFICATION</scope>
    <source>
        <strain evidence="8">USDA</strain>
    </source>
</reference>
<evidence type="ECO:0000313" key="8">
    <source>
        <dbReference type="EnsemblMetazoa" id="PHUM087330-PA"/>
    </source>
</evidence>
<dbReference type="OMA" id="LATMHIT"/>
<feature type="region of interest" description="Disordered" evidence="5">
    <location>
        <begin position="478"/>
        <end position="530"/>
    </location>
</feature>
<dbReference type="AlphaFoldDB" id="E0VCI4"/>
<dbReference type="InterPro" id="IPR037619">
    <property type="entry name" value="LIPB1/2_SAM_3rd"/>
</dbReference>
<dbReference type="STRING" id="121224.E0VCI4"/>
<dbReference type="RefSeq" id="XP_002423828.1">
    <property type="nucleotide sequence ID" value="XM_002423783.1"/>
</dbReference>
<dbReference type="Proteomes" id="UP000009046">
    <property type="component" value="Unassembled WGS sequence"/>
</dbReference>
<evidence type="ECO:0000313" key="9">
    <source>
        <dbReference type="Proteomes" id="UP000009046"/>
    </source>
</evidence>
<dbReference type="PANTHER" id="PTHR12587">
    <property type="entry name" value="LAR INTERACTING PROTEIN LIP -RELATED PROTEIN"/>
    <property type="match status" value="1"/>
</dbReference>
<dbReference type="PANTHER" id="PTHR12587:SF14">
    <property type="entry name" value="AT31531P"/>
    <property type="match status" value="1"/>
</dbReference>
<dbReference type="eggNOG" id="KOG1899">
    <property type="taxonomic scope" value="Eukaryota"/>
</dbReference>
<feature type="compositionally biased region" description="Basic and acidic residues" evidence="5">
    <location>
        <begin position="51"/>
        <end position="62"/>
    </location>
</feature>
<feature type="domain" description="SAM" evidence="6">
    <location>
        <begin position="723"/>
        <end position="788"/>
    </location>
</feature>
<dbReference type="Gene3D" id="1.10.150.50">
    <property type="entry name" value="Transcription Factor, Ets-1"/>
    <property type="match status" value="3"/>
</dbReference>
<feature type="compositionally biased region" description="Polar residues" evidence="5">
    <location>
        <begin position="520"/>
        <end position="530"/>
    </location>
</feature>
<dbReference type="SUPFAM" id="SSF47769">
    <property type="entry name" value="SAM/Pointed domain"/>
    <property type="match status" value="3"/>
</dbReference>
<dbReference type="PROSITE" id="PS50105">
    <property type="entry name" value="SAM_DOMAIN"/>
    <property type="match status" value="2"/>
</dbReference>
<feature type="compositionally biased region" description="Polar residues" evidence="5">
    <location>
        <begin position="144"/>
        <end position="155"/>
    </location>
</feature>
<dbReference type="GeneID" id="8231651"/>
<dbReference type="Pfam" id="PF00536">
    <property type="entry name" value="SAM_1"/>
    <property type="match status" value="2"/>
</dbReference>
<feature type="compositionally biased region" description="Polar residues" evidence="5">
    <location>
        <begin position="502"/>
        <end position="513"/>
    </location>
</feature>
<dbReference type="InterPro" id="IPR029515">
    <property type="entry name" value="Liprin"/>
</dbReference>
<dbReference type="EMBL" id="AAZO01001043">
    <property type="status" value="NOT_ANNOTATED_CDS"/>
    <property type="molecule type" value="Genomic_DNA"/>
</dbReference>
<dbReference type="EMBL" id="DS235053">
    <property type="protein sequence ID" value="EEB11090.1"/>
    <property type="molecule type" value="Genomic_DNA"/>
</dbReference>
<feature type="compositionally biased region" description="Polar residues" evidence="5">
    <location>
        <begin position="650"/>
        <end position="660"/>
    </location>
</feature>
<evidence type="ECO:0000256" key="4">
    <source>
        <dbReference type="SAM" id="Coils"/>
    </source>
</evidence>
<feature type="domain" description="SAM" evidence="6">
    <location>
        <begin position="807"/>
        <end position="865"/>
    </location>
</feature>
<dbReference type="VEuPathDB" id="VectorBase:PHUM087330"/>
<feature type="compositionally biased region" description="Polar residues" evidence="5">
    <location>
        <begin position="478"/>
        <end position="494"/>
    </location>
</feature>
<feature type="compositionally biased region" description="Low complexity" evidence="5">
    <location>
        <begin position="64"/>
        <end position="75"/>
    </location>
</feature>
<dbReference type="InterPro" id="IPR037617">
    <property type="entry name" value="LIPB1/2_SAM_1"/>
</dbReference>
<dbReference type="EnsemblMetazoa" id="PHUM087330-RA">
    <property type="protein sequence ID" value="PHUM087330-PA"/>
    <property type="gene ID" value="PHUM087330"/>
</dbReference>
<evidence type="ECO:0000256" key="5">
    <source>
        <dbReference type="SAM" id="MobiDB-lite"/>
    </source>
</evidence>
<organism>
    <name type="scientific">Pediculus humanus subsp. corporis</name>
    <name type="common">Body louse</name>
    <dbReference type="NCBI Taxonomy" id="121224"/>
    <lineage>
        <taxon>Eukaryota</taxon>
        <taxon>Metazoa</taxon>
        <taxon>Ecdysozoa</taxon>
        <taxon>Arthropoda</taxon>
        <taxon>Hexapoda</taxon>
        <taxon>Insecta</taxon>
        <taxon>Pterygota</taxon>
        <taxon>Neoptera</taxon>
        <taxon>Paraneoptera</taxon>
        <taxon>Psocodea</taxon>
        <taxon>Troctomorpha</taxon>
        <taxon>Phthiraptera</taxon>
        <taxon>Anoplura</taxon>
        <taxon>Pediculidae</taxon>
        <taxon>Pediculus</taxon>
    </lineage>
</organism>
<feature type="region of interest" description="Disordered" evidence="5">
    <location>
        <begin position="438"/>
        <end position="466"/>
    </location>
</feature>
<dbReference type="InterPro" id="IPR058914">
    <property type="entry name" value="LIPB1/2_CC"/>
</dbReference>
<evidence type="ECO:0000259" key="6">
    <source>
        <dbReference type="PROSITE" id="PS50105"/>
    </source>
</evidence>
<feature type="region of interest" description="Disordered" evidence="5">
    <location>
        <begin position="117"/>
        <end position="163"/>
    </location>
</feature>
<gene>
    <name evidence="8" type="primary">8231651</name>
    <name evidence="7" type="ORF">Phum_PHUM087330</name>
</gene>
<dbReference type="Pfam" id="PF07647">
    <property type="entry name" value="SAM_2"/>
    <property type="match status" value="1"/>
</dbReference>
<dbReference type="SMART" id="SM00454">
    <property type="entry name" value="SAM"/>
    <property type="match status" value="3"/>
</dbReference>
<name>E0VCI4_PEDHC</name>
<dbReference type="CTD" id="8231651"/>
<dbReference type="GO" id="GO:0007528">
    <property type="term" value="P:neuromuscular junction development"/>
    <property type="evidence" value="ECO:0007669"/>
    <property type="project" value="TreeGrafter"/>
</dbReference>
<evidence type="ECO:0000256" key="2">
    <source>
        <dbReference type="ARBA" id="ARBA00022737"/>
    </source>
</evidence>
<dbReference type="OrthoDB" id="6516566at2759"/>
<evidence type="ECO:0000256" key="1">
    <source>
        <dbReference type="ARBA" id="ARBA00007547"/>
    </source>
</evidence>
<evidence type="ECO:0000256" key="3">
    <source>
        <dbReference type="ARBA" id="ARBA00023054"/>
    </source>
</evidence>
<feature type="compositionally biased region" description="Basic and acidic residues" evidence="5">
    <location>
        <begin position="1041"/>
        <end position="1061"/>
    </location>
</feature>
<feature type="compositionally biased region" description="Low complexity" evidence="5">
    <location>
        <begin position="36"/>
        <end position="46"/>
    </location>
</feature>
<dbReference type="HOGENOM" id="CLU_289232_0_0_1"/>
<dbReference type="KEGG" id="phu:Phum_PHUM087330"/>
<dbReference type="CDD" id="cd09563">
    <property type="entry name" value="SAM_liprin-beta1_2_repeat1"/>
    <property type="match status" value="1"/>
</dbReference>
<feature type="region of interest" description="Disordered" evidence="5">
    <location>
        <begin position="622"/>
        <end position="660"/>
    </location>
</feature>
<keyword evidence="9" id="KW-1185">Reference proteome</keyword>
<feature type="region of interest" description="Disordered" evidence="5">
    <location>
        <begin position="1023"/>
        <end position="1061"/>
    </location>
</feature>
<accession>E0VCI4</accession>
<comment type="similarity">
    <text evidence="1">Belongs to the liprin family. Liprin-beta subfamily.</text>
</comment>
<keyword evidence="3 4" id="KW-0175">Coiled coil</keyword>
<feature type="region of interest" description="Disordered" evidence="5">
    <location>
        <begin position="1"/>
        <end position="98"/>
    </location>
</feature>
<sequence>MENGKDDEEMNKRENDRRKRNSITKDCNSDFHWIVSSSSGKGSESSATVYESEKNKMEDKKKYSNNNNNKNGNKMYENEGKRDLVEDESNYSYSSDRLRKTSNQTMLVESLDIPVQLRLPPQSPGSLDRKRLNTSRLDRDVKSRSTIVSRSPQSSRKSHARSLDGVNVVVSSSFTGDGLKKRGDTNRSHEEWKDYNDVEGGDSCCQMNRALYSGGFGCWGNYCGGCLSHHHPHQHHPHHPHHLLHLQTQYRNATAYGSCENIGDKTSRKNNFGSQRTLCEGRKKFNWTDGQNRLIYGSNEYLSNHCCPTEREKLYSMRLSLGKSSGPELEERLIRLENDRESLQLQVSVLTEQVDAQSEKISDLQQSLDDKKQQLMNAEDLLQREILTRSSLETQKLELMSAISELKLQQAAMERENYELKEEKKRYQNVIVKPPMIPKNSLLMQSPTPPPSTVSTSNRMSPTDYPIVRKSSSLFSNQDFSDSSANQTSTNSFSDSHHNKYLISSTPNNKIVGSSSSSSPVMTNVDRQQQQQKDLINYISSSPQPNLRRSMDQYSSLPRQKILENQGMNQLPESVTGRNQSTTLGKGITSLITLNTEKSYSAPNLGFFFTFPLIILNRTETEKQGGGVGGDDEGDNSIPNEVIMPKPIEPTSTNQQGTMTTSRKGIKKLFNKIKRSNSGNVNDLVGDGDFKRGRVRATIGGPTRLGGNNSQIFKPPDKPFADWDVDNLCGWLEELSLENYVGDLRRWIKNGGQLLAATPNEIEKELGLKNHQMHKKKLLLALQEMNEKNSEFDELLKPAGCLDTAWVLRWLDDVGLPQHKEIFLTARIDGRMLHRLTMDDLATMHITSALHVASLKKGIKVLREYKMDPNCLTRRSVPDEPPPTAADVALWTNHRVMEWLRVVDLAEYAPNLRGSGVHGALMVYETKFTADLLASLLNIPPNKTLLRRHLNTHFKELLGREVIQAKREAETTLGYIPLTPSAKIKAVKKPQFTLKRKKNKQDVDYGDLVCPLDDGASGENPNFSTNACPLNANGGGFGSRVGRDGRASEGGEEAGQERGID</sequence>
<keyword evidence="2" id="KW-0677">Repeat</keyword>
<proteinExistence type="inferred from homology"/>
<feature type="coiled-coil region" evidence="4">
    <location>
        <begin position="326"/>
        <end position="430"/>
    </location>
</feature>
<protein>
    <recommendedName>
        <fullName evidence="6">SAM domain-containing protein</fullName>
    </recommendedName>
</protein>
<dbReference type="CDD" id="cd09569">
    <property type="entry name" value="SAM_liprin-beta1_2_repeat3"/>
    <property type="match status" value="1"/>
</dbReference>
<evidence type="ECO:0000313" key="7">
    <source>
        <dbReference type="EMBL" id="EEB11090.1"/>
    </source>
</evidence>
<dbReference type="FunCoup" id="E0VCI4">
    <property type="interactions" value="174"/>
</dbReference>
<dbReference type="FunFam" id="1.10.150.50:FF:000007">
    <property type="entry name" value="Liprin-beta-1 isoform 1"/>
    <property type="match status" value="1"/>
</dbReference>
<dbReference type="InterPro" id="IPR037618">
    <property type="entry name" value="LIPB1/2_SAM_2nd"/>
</dbReference>
<dbReference type="InterPro" id="IPR001660">
    <property type="entry name" value="SAM"/>
</dbReference>
<dbReference type="InParanoid" id="E0VCI4"/>
<dbReference type="GO" id="GO:0048786">
    <property type="term" value="C:presynaptic active zone"/>
    <property type="evidence" value="ECO:0007669"/>
    <property type="project" value="TreeGrafter"/>
</dbReference>
<reference evidence="7" key="2">
    <citation type="submission" date="2007-04" db="EMBL/GenBank/DDBJ databases">
        <title>The genome of the human body louse.</title>
        <authorList>
            <consortium name="The Human Body Louse Genome Consortium"/>
            <person name="Kirkness E."/>
            <person name="Walenz B."/>
            <person name="Hass B."/>
            <person name="Bruggner R."/>
            <person name="Strausberg R."/>
        </authorList>
    </citation>
    <scope>NUCLEOTIDE SEQUENCE</scope>
    <source>
        <strain evidence="7">USDA</strain>
    </source>
</reference>